<dbReference type="Proteomes" id="UP001456562">
    <property type="component" value="Unassembled WGS sequence"/>
</dbReference>
<protein>
    <submittedName>
        <fullName evidence="3">ATP/GTP-binding protein</fullName>
    </submittedName>
</protein>
<feature type="compositionally biased region" description="Pro residues" evidence="1">
    <location>
        <begin position="104"/>
        <end position="124"/>
    </location>
</feature>
<dbReference type="RefSeq" id="WP_350240435.1">
    <property type="nucleotide sequence ID" value="NZ_JBEJUE010000028.1"/>
</dbReference>
<evidence type="ECO:0000256" key="1">
    <source>
        <dbReference type="SAM" id="MobiDB-lite"/>
    </source>
</evidence>
<gene>
    <name evidence="3" type="ORF">ABR748_26960</name>
</gene>
<feature type="compositionally biased region" description="Low complexity" evidence="1">
    <location>
        <begin position="72"/>
        <end position="89"/>
    </location>
</feature>
<feature type="region of interest" description="Disordered" evidence="1">
    <location>
        <begin position="1"/>
        <end position="162"/>
    </location>
</feature>
<proteinExistence type="predicted"/>
<feature type="compositionally biased region" description="Pro residues" evidence="1">
    <location>
        <begin position="20"/>
        <end position="33"/>
    </location>
</feature>
<keyword evidence="4" id="KW-1185">Reference proteome</keyword>
<dbReference type="SUPFAM" id="SSF52540">
    <property type="entry name" value="P-loop containing nucleoside triphosphate hydrolases"/>
    <property type="match status" value="1"/>
</dbReference>
<keyword evidence="2" id="KW-1133">Transmembrane helix</keyword>
<comment type="caution">
    <text evidence="3">The sequence shown here is derived from an EMBL/GenBank/DDBJ whole genome shotgun (WGS) entry which is preliminary data.</text>
</comment>
<organism evidence="3 4">
    <name type="scientific">Streptomyces microflavus</name>
    <name type="common">Streptomyces lipmanii</name>
    <dbReference type="NCBI Taxonomy" id="1919"/>
    <lineage>
        <taxon>Bacteria</taxon>
        <taxon>Bacillati</taxon>
        <taxon>Actinomycetota</taxon>
        <taxon>Actinomycetes</taxon>
        <taxon>Kitasatosporales</taxon>
        <taxon>Streptomycetaceae</taxon>
        <taxon>Streptomyces</taxon>
    </lineage>
</organism>
<name>A0ABV1Q9H7_STRMI</name>
<evidence type="ECO:0000256" key="2">
    <source>
        <dbReference type="SAM" id="Phobius"/>
    </source>
</evidence>
<feature type="transmembrane region" description="Helical" evidence="2">
    <location>
        <begin position="309"/>
        <end position="326"/>
    </location>
</feature>
<dbReference type="EMBL" id="JBEJUE010000028">
    <property type="protein sequence ID" value="MER0427822.1"/>
    <property type="molecule type" value="Genomic_DNA"/>
</dbReference>
<reference evidence="3 4" key="1">
    <citation type="submission" date="2024-01" db="EMBL/GenBank/DDBJ databases">
        <title>Metagenomic exploration of the rhizosphere soil microbial community and their significance in facilitating the development of wild simulated ginseng.</title>
        <authorList>
            <person name="Huang J."/>
        </authorList>
    </citation>
    <scope>NUCLEOTIDE SEQUENCE [LARGE SCALE GENOMIC DNA]</scope>
    <source>
        <strain evidence="3 4">WY141</strain>
    </source>
</reference>
<keyword evidence="2" id="KW-0472">Membrane</keyword>
<feature type="transmembrane region" description="Helical" evidence="2">
    <location>
        <begin position="169"/>
        <end position="187"/>
    </location>
</feature>
<keyword evidence="2" id="KW-0812">Transmembrane</keyword>
<feature type="transmembrane region" description="Helical" evidence="2">
    <location>
        <begin position="258"/>
        <end position="277"/>
    </location>
</feature>
<sequence>MDEEGTRGVRGTSADRVPGPAVPPPPAGPPRAEPPGESWAGQSWGGRPSDGQQPRPAEPWAQTPGQASVPHAGQPSAADSAQPPAAHAGQPSAPHPGQPSAWTSPPPPPGPPPARPAAPPPAVEQPPAGAPALDAWLRTPRPPQAPGVWRYGFTPRPPEQGEEVSDRSLLVGALIALLSALLLWSLWRNGYLPYRLVPLKLFTPGEWWNPGTGGGPRTIEGSDALTVYEALLFGLLTYGCGRIGNFSELFRRHVVSRGQPFLAVAAAVAAGLTQLLVWKETLPVVRPVLVLVAAVAGGEIYQSQTVVNVIYALIAAAVLHPFARLGRWRALIAARRSGSTPATADNTPDPATATSADRWPELRAAGWTDAAETLTAEVRTGRMNDVDVARLRHAWAQATRSPDRLAPLAEAVLRTGGAAALHPSGHRDLPRRTARHDVLTGQVRIGRCAEDPHNPYARRSTGIALDPTLLGTSLLAVGPPGAGKSARLVRPVVEALGLRALAGQAAVLAVGGTGAPLGPDDAFDVVVRVGNPASAHDLDLYGGTTDPDEAAAVLAEGLVGDVGSLDSRRAATVLAQLLGPYRAAHGHFPSVPELRELLDGSPQALAGLRATLEAAGQHAMLRELEARTRQAGGPGDPAPALADRVALLDRPAFAGFFATGPEARPFALRSLGQYPLRVRVDLPERGHAEASRLLTRLLLAQFTAITAARTDTTLFACLVLDDATHAVTAETVRGIRRLRSVNAGAVLALRTVDDVPEALHTPLLGAVGCTAAFSGITTWDGKRFAEAWGKEWVETREVAQHTVFADQPFTRALHALRKLVTGKAVTTDAVTVRQVERERWSASELAYAVPAGHAVIRLATVEGEHAPPLLVELSG</sequence>
<evidence type="ECO:0000313" key="3">
    <source>
        <dbReference type="EMBL" id="MER0427822.1"/>
    </source>
</evidence>
<accession>A0ABV1Q9H7</accession>
<dbReference type="InterPro" id="IPR027417">
    <property type="entry name" value="P-loop_NTPase"/>
</dbReference>
<feature type="transmembrane region" description="Helical" evidence="2">
    <location>
        <begin position="284"/>
        <end position="303"/>
    </location>
</feature>
<evidence type="ECO:0000313" key="4">
    <source>
        <dbReference type="Proteomes" id="UP001456562"/>
    </source>
</evidence>